<comment type="caution">
    <text evidence="2">The sequence shown here is derived from an EMBL/GenBank/DDBJ whole genome shotgun (WGS) entry which is preliminary data.</text>
</comment>
<evidence type="ECO:0000256" key="1">
    <source>
        <dbReference type="SAM" id="Coils"/>
    </source>
</evidence>
<dbReference type="InterPro" id="IPR036388">
    <property type="entry name" value="WH-like_DNA-bd_sf"/>
</dbReference>
<evidence type="ECO:0000313" key="3">
    <source>
        <dbReference type="Proteomes" id="UP001500185"/>
    </source>
</evidence>
<name>A0ABN1KEZ4_9FLAO</name>
<keyword evidence="1" id="KW-0175">Coiled coil</keyword>
<proteinExistence type="predicted"/>
<dbReference type="Proteomes" id="UP001500185">
    <property type="component" value="Unassembled WGS sequence"/>
</dbReference>
<dbReference type="InterPro" id="IPR009057">
    <property type="entry name" value="Homeodomain-like_sf"/>
</dbReference>
<gene>
    <name evidence="2" type="ORF">GCM10009433_26610</name>
</gene>
<dbReference type="EMBL" id="BAAAGG010000022">
    <property type="protein sequence ID" value="GAA0764349.1"/>
    <property type="molecule type" value="Genomic_DNA"/>
</dbReference>
<evidence type="ECO:0000313" key="2">
    <source>
        <dbReference type="EMBL" id="GAA0764349.1"/>
    </source>
</evidence>
<keyword evidence="3" id="KW-1185">Reference proteome</keyword>
<sequence>MVKPEDYSKESSQRINRYFSESFKRKKVQEIEKNLSTVMEVSKEYEVSKTAIYKWLDKYSLNRKRGVKQVVELMSDTRKIQDLKAKIRDLEHLIGQKQIEIEFKNKMIDIAEEMYDIDIKKKLSSKPLPGSGSTGKNTNGK</sequence>
<dbReference type="SUPFAM" id="SSF46689">
    <property type="entry name" value="Homeodomain-like"/>
    <property type="match status" value="1"/>
</dbReference>
<evidence type="ECO:0008006" key="4">
    <source>
        <dbReference type="Google" id="ProtNLM"/>
    </source>
</evidence>
<organism evidence="2 3">
    <name type="scientific">Psychroflexus lacisalsi</name>
    <dbReference type="NCBI Taxonomy" id="503928"/>
    <lineage>
        <taxon>Bacteria</taxon>
        <taxon>Pseudomonadati</taxon>
        <taxon>Bacteroidota</taxon>
        <taxon>Flavobacteriia</taxon>
        <taxon>Flavobacteriales</taxon>
        <taxon>Flavobacteriaceae</taxon>
        <taxon>Psychroflexus</taxon>
    </lineage>
</organism>
<feature type="coiled-coil region" evidence="1">
    <location>
        <begin position="73"/>
        <end position="100"/>
    </location>
</feature>
<dbReference type="RefSeq" id="WP_224454851.1">
    <property type="nucleotide sequence ID" value="NZ_BAAAGG010000022.1"/>
</dbReference>
<dbReference type="Gene3D" id="1.10.10.10">
    <property type="entry name" value="Winged helix-like DNA-binding domain superfamily/Winged helix DNA-binding domain"/>
    <property type="match status" value="1"/>
</dbReference>
<accession>A0ABN1KEZ4</accession>
<protein>
    <recommendedName>
        <fullName evidence="4">Transposase</fullName>
    </recommendedName>
</protein>
<reference evidence="2 3" key="1">
    <citation type="journal article" date="2019" name="Int. J. Syst. Evol. Microbiol.">
        <title>The Global Catalogue of Microorganisms (GCM) 10K type strain sequencing project: providing services to taxonomists for standard genome sequencing and annotation.</title>
        <authorList>
            <consortium name="The Broad Institute Genomics Platform"/>
            <consortium name="The Broad Institute Genome Sequencing Center for Infectious Disease"/>
            <person name="Wu L."/>
            <person name="Ma J."/>
        </authorList>
    </citation>
    <scope>NUCLEOTIDE SEQUENCE [LARGE SCALE GENOMIC DNA]</scope>
    <source>
        <strain evidence="2 3">JCM 16231</strain>
    </source>
</reference>